<feature type="transmembrane region" description="Helical" evidence="1">
    <location>
        <begin position="136"/>
        <end position="156"/>
    </location>
</feature>
<feature type="transmembrane region" description="Helical" evidence="1">
    <location>
        <begin position="246"/>
        <end position="268"/>
    </location>
</feature>
<dbReference type="OrthoDB" id="8690132at2"/>
<feature type="transmembrane region" description="Helical" evidence="1">
    <location>
        <begin position="20"/>
        <end position="40"/>
    </location>
</feature>
<evidence type="ECO:0000313" key="3">
    <source>
        <dbReference type="EMBL" id="SFI61936.1"/>
    </source>
</evidence>
<keyword evidence="1" id="KW-0472">Membrane</keyword>
<feature type="transmembrane region" description="Helical" evidence="1">
    <location>
        <begin position="220"/>
        <end position="239"/>
    </location>
</feature>
<name>A0A1I3JP39_9HYPH</name>
<keyword evidence="1" id="KW-1133">Transmembrane helix</keyword>
<dbReference type="InterPro" id="IPR037185">
    <property type="entry name" value="EmrE-like"/>
</dbReference>
<feature type="transmembrane region" description="Helical" evidence="1">
    <location>
        <begin position="79"/>
        <end position="102"/>
    </location>
</feature>
<gene>
    <name evidence="3" type="ORF">SAMN03080618_00934</name>
</gene>
<dbReference type="InterPro" id="IPR000620">
    <property type="entry name" value="EamA_dom"/>
</dbReference>
<proteinExistence type="predicted"/>
<accession>A0A1I3JP39</accession>
<organism evidence="3 4">
    <name type="scientific">Aquamicrobium aerolatum DSM 21857</name>
    <dbReference type="NCBI Taxonomy" id="1121003"/>
    <lineage>
        <taxon>Bacteria</taxon>
        <taxon>Pseudomonadati</taxon>
        <taxon>Pseudomonadota</taxon>
        <taxon>Alphaproteobacteria</taxon>
        <taxon>Hyphomicrobiales</taxon>
        <taxon>Phyllobacteriaceae</taxon>
        <taxon>Aerobium</taxon>
    </lineage>
</organism>
<keyword evidence="4" id="KW-1185">Reference proteome</keyword>
<feature type="transmembrane region" description="Helical" evidence="1">
    <location>
        <begin position="108"/>
        <end position="129"/>
    </location>
</feature>
<dbReference type="AlphaFoldDB" id="A0A1I3JP39"/>
<feature type="domain" description="EamA" evidence="2">
    <location>
        <begin position="163"/>
        <end position="290"/>
    </location>
</feature>
<feature type="transmembrane region" description="Helical" evidence="1">
    <location>
        <begin position="193"/>
        <end position="214"/>
    </location>
</feature>
<dbReference type="RefSeq" id="WP_091519213.1">
    <property type="nucleotide sequence ID" value="NZ_FORF01000004.1"/>
</dbReference>
<feature type="transmembrane region" description="Helical" evidence="1">
    <location>
        <begin position="46"/>
        <end position="67"/>
    </location>
</feature>
<feature type="domain" description="EamA" evidence="2">
    <location>
        <begin position="18"/>
        <end position="152"/>
    </location>
</feature>
<dbReference type="SUPFAM" id="SSF103481">
    <property type="entry name" value="Multidrug resistance efflux transporter EmrE"/>
    <property type="match status" value="2"/>
</dbReference>
<evidence type="ECO:0000259" key="2">
    <source>
        <dbReference type="Pfam" id="PF00892"/>
    </source>
</evidence>
<reference evidence="4" key="1">
    <citation type="submission" date="2016-10" db="EMBL/GenBank/DDBJ databases">
        <authorList>
            <person name="Varghese N."/>
            <person name="Submissions S."/>
        </authorList>
    </citation>
    <scope>NUCLEOTIDE SEQUENCE [LARGE SCALE GENOMIC DNA]</scope>
    <source>
        <strain evidence="4">DSM 21857</strain>
    </source>
</reference>
<dbReference type="PANTHER" id="PTHR22911">
    <property type="entry name" value="ACYL-MALONYL CONDENSING ENZYME-RELATED"/>
    <property type="match status" value="1"/>
</dbReference>
<dbReference type="EMBL" id="FORF01000004">
    <property type="protein sequence ID" value="SFI61936.1"/>
    <property type="molecule type" value="Genomic_DNA"/>
</dbReference>
<dbReference type="PANTHER" id="PTHR22911:SF135">
    <property type="entry name" value="BLR4310 PROTEIN"/>
    <property type="match status" value="1"/>
</dbReference>
<dbReference type="GO" id="GO:0016020">
    <property type="term" value="C:membrane"/>
    <property type="evidence" value="ECO:0007669"/>
    <property type="project" value="InterPro"/>
</dbReference>
<protein>
    <submittedName>
        <fullName evidence="3">EamA domain-containing membrane protein RarD</fullName>
    </submittedName>
</protein>
<dbReference type="Pfam" id="PF00892">
    <property type="entry name" value="EamA"/>
    <property type="match status" value="2"/>
</dbReference>
<evidence type="ECO:0000313" key="4">
    <source>
        <dbReference type="Proteomes" id="UP000242763"/>
    </source>
</evidence>
<dbReference type="STRING" id="1121003.SAMN03080618_00934"/>
<feature type="transmembrane region" description="Helical" evidence="1">
    <location>
        <begin position="274"/>
        <end position="293"/>
    </location>
</feature>
<dbReference type="Proteomes" id="UP000242763">
    <property type="component" value="Unassembled WGS sequence"/>
</dbReference>
<evidence type="ECO:0000256" key="1">
    <source>
        <dbReference type="SAM" id="Phobius"/>
    </source>
</evidence>
<sequence length="313" mass="32621">MGSSEAVPVASAASEERVGVVIVFLAALCWSLGGMFARYIEAPDVWAVVFWRSVWAALFLAGFMLWRDGARGSVRMVRAMGLAGCVVGFCFAIASTALVVALSHTTVANVLLIQATGPLFAAMMAYVVLGERITLPTVLAIAAVLVGMGIVVSDSISQNLSIIGEGLAVLIVLAFSCATVMTRRFSQVRMTPAMLLGTLMAALFASTQAGSFAVSAKDMAFLFAFGAINLGLGMAFFAVGARMVPAVYAALLSPFEPLLGPFWVWLAHGEVPSGSALVGGGIVMAALLLYIAVEFRRMSKPVRPGVTGISAPS</sequence>
<feature type="transmembrane region" description="Helical" evidence="1">
    <location>
        <begin position="162"/>
        <end position="181"/>
    </location>
</feature>
<keyword evidence="1" id="KW-0812">Transmembrane</keyword>